<sequence length="186" mass="20177">MLPSLLTWVTCEYLNLDKRALLFEMRSPKLLGRPCAAKRALVTTTLSLSKIIFPKHRFKANCRPIPAAMASASGVDNVAGIEKVAPASTAPAWSLMTTPTPASKFSRRAASTFNLCTPYGGAIQEVELWLPGNGCVFIGNGGDCWVARCSAQRAWASRTVVSGEETPNKIEGTRRSSEFLERFPKG</sequence>
<accession>A0ABU6V9J1</accession>
<dbReference type="Proteomes" id="UP001341840">
    <property type="component" value="Unassembled WGS sequence"/>
</dbReference>
<dbReference type="EMBL" id="JASCZI010151080">
    <property type="protein sequence ID" value="MED6168908.1"/>
    <property type="molecule type" value="Genomic_DNA"/>
</dbReference>
<reference evidence="2 3" key="1">
    <citation type="journal article" date="2023" name="Plants (Basel)">
        <title>Bridging the Gap: Combining Genomics and Transcriptomics Approaches to Understand Stylosanthes scabra, an Orphan Legume from the Brazilian Caatinga.</title>
        <authorList>
            <person name="Ferreira-Neto J.R.C."/>
            <person name="da Silva M.D."/>
            <person name="Binneck E."/>
            <person name="de Melo N.F."/>
            <person name="da Silva R.H."/>
            <person name="de Melo A.L.T.M."/>
            <person name="Pandolfi V."/>
            <person name="Bustamante F.O."/>
            <person name="Brasileiro-Vidal A.C."/>
            <person name="Benko-Iseppon A.M."/>
        </authorList>
    </citation>
    <scope>NUCLEOTIDE SEQUENCE [LARGE SCALE GENOMIC DNA]</scope>
    <source>
        <tissue evidence="2">Leaves</tissue>
    </source>
</reference>
<evidence type="ECO:0000256" key="1">
    <source>
        <dbReference type="SAM" id="MobiDB-lite"/>
    </source>
</evidence>
<comment type="caution">
    <text evidence="2">The sequence shown here is derived from an EMBL/GenBank/DDBJ whole genome shotgun (WGS) entry which is preliminary data.</text>
</comment>
<evidence type="ECO:0000313" key="2">
    <source>
        <dbReference type="EMBL" id="MED6168908.1"/>
    </source>
</evidence>
<gene>
    <name evidence="2" type="ORF">PIB30_016193</name>
</gene>
<organism evidence="2 3">
    <name type="scientific">Stylosanthes scabra</name>
    <dbReference type="NCBI Taxonomy" id="79078"/>
    <lineage>
        <taxon>Eukaryota</taxon>
        <taxon>Viridiplantae</taxon>
        <taxon>Streptophyta</taxon>
        <taxon>Embryophyta</taxon>
        <taxon>Tracheophyta</taxon>
        <taxon>Spermatophyta</taxon>
        <taxon>Magnoliopsida</taxon>
        <taxon>eudicotyledons</taxon>
        <taxon>Gunneridae</taxon>
        <taxon>Pentapetalae</taxon>
        <taxon>rosids</taxon>
        <taxon>fabids</taxon>
        <taxon>Fabales</taxon>
        <taxon>Fabaceae</taxon>
        <taxon>Papilionoideae</taxon>
        <taxon>50 kb inversion clade</taxon>
        <taxon>dalbergioids sensu lato</taxon>
        <taxon>Dalbergieae</taxon>
        <taxon>Pterocarpus clade</taxon>
        <taxon>Stylosanthes</taxon>
    </lineage>
</organism>
<keyword evidence="3" id="KW-1185">Reference proteome</keyword>
<name>A0ABU6V9J1_9FABA</name>
<proteinExistence type="predicted"/>
<evidence type="ECO:0000313" key="3">
    <source>
        <dbReference type="Proteomes" id="UP001341840"/>
    </source>
</evidence>
<feature type="region of interest" description="Disordered" evidence="1">
    <location>
        <begin position="167"/>
        <end position="186"/>
    </location>
</feature>
<protein>
    <submittedName>
        <fullName evidence="2">Uncharacterized protein</fullName>
    </submittedName>
</protein>